<dbReference type="Pfam" id="PF13523">
    <property type="entry name" value="Acetyltransf_8"/>
    <property type="match status" value="1"/>
</dbReference>
<proteinExistence type="predicted"/>
<organism evidence="3 4">
    <name type="scientific">Trichormus variabilis N2B</name>
    <dbReference type="NCBI Taxonomy" id="2681315"/>
    <lineage>
        <taxon>Bacteria</taxon>
        <taxon>Bacillati</taxon>
        <taxon>Cyanobacteriota</taxon>
        <taxon>Cyanophyceae</taxon>
        <taxon>Nostocales</taxon>
        <taxon>Nostocaceae</taxon>
        <taxon>Trichormus</taxon>
    </lineage>
</organism>
<dbReference type="Proteomes" id="UP000570851">
    <property type="component" value="Unassembled WGS sequence"/>
</dbReference>
<evidence type="ECO:0000313" key="3">
    <source>
        <dbReference type="EMBL" id="MBC1304488.1"/>
    </source>
</evidence>
<evidence type="ECO:0000313" key="4">
    <source>
        <dbReference type="Proteomes" id="UP000570851"/>
    </source>
</evidence>
<keyword evidence="4" id="KW-1185">Reference proteome</keyword>
<evidence type="ECO:0000256" key="1">
    <source>
        <dbReference type="ARBA" id="ARBA00023251"/>
    </source>
</evidence>
<gene>
    <name evidence="3" type="ORF">GNE12_21455</name>
</gene>
<dbReference type="InterPro" id="IPR000182">
    <property type="entry name" value="GNAT_dom"/>
</dbReference>
<reference evidence="3 4" key="1">
    <citation type="submission" date="2019-11" db="EMBL/GenBank/DDBJ databases">
        <title>Comparison of genomes from free-living endosymbiotic cyanobacteria isolated from Azolla.</title>
        <authorList>
            <person name="Thiel T."/>
            <person name="Pratte B."/>
        </authorList>
    </citation>
    <scope>NUCLEOTIDE SEQUENCE [LARGE SCALE GENOMIC DNA]</scope>
    <source>
        <strain evidence="3 4">N2B</strain>
    </source>
</reference>
<dbReference type="RefSeq" id="WP_011317666.1">
    <property type="nucleotide sequence ID" value="NZ_JACKZP010000110.1"/>
</dbReference>
<feature type="domain" description="N-acetyltransferase" evidence="2">
    <location>
        <begin position="22"/>
        <end position="181"/>
    </location>
</feature>
<dbReference type="Gene3D" id="3.40.630.30">
    <property type="match status" value="1"/>
</dbReference>
<accession>A0ABR6SE65</accession>
<dbReference type="EMBL" id="JACKZP010000110">
    <property type="protein sequence ID" value="MBC1304488.1"/>
    <property type="molecule type" value="Genomic_DNA"/>
</dbReference>
<dbReference type="PANTHER" id="PTHR31438:SF1">
    <property type="entry name" value="LYSINE N-ACYLTRANSFERASE C17G9.06C-RELATED"/>
    <property type="match status" value="1"/>
</dbReference>
<dbReference type="PANTHER" id="PTHR31438">
    <property type="entry name" value="LYSINE N-ACYLTRANSFERASE C17G9.06C-RELATED"/>
    <property type="match status" value="1"/>
</dbReference>
<dbReference type="InterPro" id="IPR016181">
    <property type="entry name" value="Acyl_CoA_acyltransferase"/>
</dbReference>
<protein>
    <submittedName>
        <fullName evidence="3">GNAT family N-acetyltransferase</fullName>
    </submittedName>
</protein>
<comment type="caution">
    <text evidence="3">The sequence shown here is derived from an EMBL/GenBank/DDBJ whole genome shotgun (WGS) entry which is preliminary data.</text>
</comment>
<evidence type="ECO:0000259" key="2">
    <source>
        <dbReference type="PROSITE" id="PS51186"/>
    </source>
</evidence>
<name>A0ABR6SE65_ANAVA</name>
<dbReference type="SUPFAM" id="SSF55729">
    <property type="entry name" value="Acyl-CoA N-acyltransferases (Nat)"/>
    <property type="match status" value="1"/>
</dbReference>
<keyword evidence="1" id="KW-0046">Antibiotic resistance</keyword>
<sequence length="190" mass="22327">MLIQKDELSIRLMEDSELDYQLIAKWLTDEQILQFYEGRDNPFNLEKVIETYKPIIIGNEPVKPCLISYKNTKIGYLQYYSVADLPEIDQQKYCLDNTDKVYGIDLFIGEPNYWHRGIGAEILRMVVRYIFEVFLAALIVIDPRVDNIRAIRCYEKRGFVKVKLLLAHELHEGKYSDCRLMVTEGNKSLH</sequence>
<dbReference type="GeneID" id="58723472"/>
<dbReference type="PROSITE" id="PS51186">
    <property type="entry name" value="GNAT"/>
    <property type="match status" value="1"/>
</dbReference>